<dbReference type="KEGG" id="add:HUW48_15485"/>
<keyword evidence="6" id="KW-1185">Reference proteome</keyword>
<evidence type="ECO:0000256" key="4">
    <source>
        <dbReference type="PIRNR" id="PIRNR006078"/>
    </source>
</evidence>
<dbReference type="GO" id="GO:0031388">
    <property type="term" value="P:organic acid phosphorylation"/>
    <property type="evidence" value="ECO:0007669"/>
    <property type="project" value="UniProtKB-UniRule"/>
</dbReference>
<dbReference type="Proteomes" id="UP000514509">
    <property type="component" value="Chromosome"/>
</dbReference>
<evidence type="ECO:0000313" key="5">
    <source>
        <dbReference type="EMBL" id="QMU29350.1"/>
    </source>
</evidence>
<organism evidence="5 6">
    <name type="scientific">Adhaeribacter radiodurans</name>
    <dbReference type="NCBI Taxonomy" id="2745197"/>
    <lineage>
        <taxon>Bacteria</taxon>
        <taxon>Pseudomonadati</taxon>
        <taxon>Bacteroidota</taxon>
        <taxon>Cytophagia</taxon>
        <taxon>Cytophagales</taxon>
        <taxon>Hymenobacteraceae</taxon>
        <taxon>Adhaeribacter</taxon>
    </lineage>
</organism>
<evidence type="ECO:0000313" key="6">
    <source>
        <dbReference type="Proteomes" id="UP000514509"/>
    </source>
</evidence>
<comment type="similarity">
    <text evidence="1 4">Belongs to the glycerate kinase type-1 family.</text>
</comment>
<dbReference type="SUPFAM" id="SSF110738">
    <property type="entry name" value="Glycerate kinase I"/>
    <property type="match status" value="1"/>
</dbReference>
<dbReference type="RefSeq" id="WP_182411809.1">
    <property type="nucleotide sequence ID" value="NZ_CP055153.1"/>
</dbReference>
<dbReference type="InterPro" id="IPR018193">
    <property type="entry name" value="Glyc_kinase_flavodox-like_fold"/>
</dbReference>
<gene>
    <name evidence="5" type="ORF">HUW48_15485</name>
</gene>
<evidence type="ECO:0000256" key="3">
    <source>
        <dbReference type="ARBA" id="ARBA00022777"/>
    </source>
</evidence>
<name>A0A7L7L948_9BACT</name>
<accession>A0A7L7L948</accession>
<dbReference type="PIRSF" id="PIRSF006078">
    <property type="entry name" value="GlxK"/>
    <property type="match status" value="1"/>
</dbReference>
<dbReference type="EMBL" id="CP055153">
    <property type="protein sequence ID" value="QMU29350.1"/>
    <property type="molecule type" value="Genomic_DNA"/>
</dbReference>
<evidence type="ECO:0000256" key="1">
    <source>
        <dbReference type="ARBA" id="ARBA00006284"/>
    </source>
</evidence>
<dbReference type="AlphaFoldDB" id="A0A7L7L948"/>
<dbReference type="GO" id="GO:0008887">
    <property type="term" value="F:glycerate kinase activity"/>
    <property type="evidence" value="ECO:0007669"/>
    <property type="project" value="UniProtKB-UniRule"/>
</dbReference>
<reference evidence="5 6" key="1">
    <citation type="submission" date="2020-06" db="EMBL/GenBank/DDBJ databases">
        <authorList>
            <person name="Hwang Y.J."/>
        </authorList>
    </citation>
    <scope>NUCLEOTIDE SEQUENCE [LARGE SCALE GENOMIC DNA]</scope>
    <source>
        <strain evidence="5 6">KUDC8001</strain>
    </source>
</reference>
<proteinExistence type="inferred from homology"/>
<dbReference type="Pfam" id="PF02595">
    <property type="entry name" value="Gly_kinase"/>
    <property type="match status" value="1"/>
</dbReference>
<dbReference type="PANTHER" id="PTHR21599">
    <property type="entry name" value="GLYCERATE KINASE"/>
    <property type="match status" value="1"/>
</dbReference>
<dbReference type="InterPro" id="IPR018197">
    <property type="entry name" value="Glycerate_kinase_RE-like"/>
</dbReference>
<dbReference type="Gene3D" id="3.90.1510.10">
    <property type="entry name" value="Glycerate kinase, domain 2"/>
    <property type="match status" value="1"/>
</dbReference>
<reference evidence="5 6" key="2">
    <citation type="submission" date="2020-08" db="EMBL/GenBank/DDBJ databases">
        <title>Adhaeribacter dokdonensis sp. nov., isolated from the rhizosphere of Elymus tsukushiensis, a plant native to the Dokdo Islands, Republic of Korea.</title>
        <authorList>
            <person name="Ghim S.Y."/>
        </authorList>
    </citation>
    <scope>NUCLEOTIDE SEQUENCE [LARGE SCALE GENOMIC DNA]</scope>
    <source>
        <strain evidence="5 6">KUDC8001</strain>
    </source>
</reference>
<dbReference type="PANTHER" id="PTHR21599:SF0">
    <property type="entry name" value="GLYCERATE KINASE"/>
    <property type="match status" value="1"/>
</dbReference>
<dbReference type="InterPro" id="IPR036129">
    <property type="entry name" value="Glycerate_kinase_sf"/>
</dbReference>
<dbReference type="NCBIfam" id="TIGR00045">
    <property type="entry name" value="glycerate kinase"/>
    <property type="match status" value="1"/>
</dbReference>
<dbReference type="Gene3D" id="3.40.50.10350">
    <property type="entry name" value="Glycerate kinase, domain 1"/>
    <property type="match status" value="1"/>
</dbReference>
<protein>
    <submittedName>
        <fullName evidence="5">Glycerate kinase</fullName>
    </submittedName>
</protein>
<evidence type="ECO:0000256" key="2">
    <source>
        <dbReference type="ARBA" id="ARBA00022679"/>
    </source>
</evidence>
<sequence>MHVVISPNAFKHSLSGIEVAKAIRKGLEESGLAADFTICPVADGGEGMMEILVNFWQGTYHTATVQDPLGRSIEAVFGLINNGQTAIIELAQASGLKYLTSQERNPLRASTYGTGQLLKAASEAGARDFIIGVGNSATVDGGTGLLQALGVDFWDTDNQPLAPGAASLANLSQIKLTNLDPRLAQSKITVVCDVNNYLLGEKGAARVFGPQKGADNAMVEILEQNLTQLATIIQKDLDKDITKLPHGGAAGGTAAGLAGVLNAELVPGTAYILRQIQFEEIIKNADLLITAEGGLDEQTLAGKGPYAVAEITKQYHVPVIALAGQLPATLDLSKFKFFDVVLPISAGPVSLPEALTQTAINLQRTACQVGKFWQMLVKQNKKNFSI</sequence>
<dbReference type="InterPro" id="IPR004381">
    <property type="entry name" value="Glycerate_kinase"/>
</dbReference>
<keyword evidence="2 4" id="KW-0808">Transferase</keyword>
<keyword evidence="3 4" id="KW-0418">Kinase</keyword>